<feature type="binding site" evidence="10">
    <location>
        <position position="251"/>
    </location>
    <ligand>
        <name>K(+)</name>
        <dbReference type="ChEBI" id="CHEBI:29103"/>
    </ligand>
</feature>
<feature type="binding site" evidence="10">
    <location>
        <begin position="227"/>
        <end position="232"/>
    </location>
    <ligand>
        <name>GTP</name>
        <dbReference type="ChEBI" id="CHEBI:37565"/>
    </ligand>
</feature>
<keyword evidence="6 10" id="KW-0378">Hydrolase</keyword>
<dbReference type="InterPro" id="IPR031168">
    <property type="entry name" value="G_TrmE"/>
</dbReference>
<dbReference type="GO" id="GO:0002098">
    <property type="term" value="P:tRNA wobble uridine modification"/>
    <property type="evidence" value="ECO:0007669"/>
    <property type="project" value="TreeGrafter"/>
</dbReference>
<dbReference type="InterPro" id="IPR027417">
    <property type="entry name" value="P-loop_NTPase"/>
</dbReference>
<evidence type="ECO:0000259" key="12">
    <source>
        <dbReference type="PROSITE" id="PS51709"/>
    </source>
</evidence>
<dbReference type="InterPro" id="IPR027368">
    <property type="entry name" value="MnmE_dom2"/>
</dbReference>
<organism evidence="13 14">
    <name type="scientific">Ileibacterium valens</name>
    <dbReference type="NCBI Taxonomy" id="1862668"/>
    <lineage>
        <taxon>Bacteria</taxon>
        <taxon>Bacillati</taxon>
        <taxon>Bacillota</taxon>
        <taxon>Erysipelotrichia</taxon>
        <taxon>Erysipelotrichales</taxon>
        <taxon>Erysipelotrichaceae</taxon>
        <taxon>Ileibacterium</taxon>
    </lineage>
</organism>
<evidence type="ECO:0000256" key="5">
    <source>
        <dbReference type="ARBA" id="ARBA00022741"/>
    </source>
</evidence>
<dbReference type="EMBL" id="MPJW01000173">
    <property type="protein sequence ID" value="OLU38239.1"/>
    <property type="molecule type" value="Genomic_DNA"/>
</dbReference>
<dbReference type="CDD" id="cd14858">
    <property type="entry name" value="TrmE_N"/>
    <property type="match status" value="1"/>
</dbReference>
<keyword evidence="4 10" id="KW-0479">Metal-binding</keyword>
<dbReference type="PANTHER" id="PTHR42714">
    <property type="entry name" value="TRNA MODIFICATION GTPASE GTPBP3"/>
    <property type="match status" value="1"/>
</dbReference>
<feature type="binding site" evidence="10">
    <location>
        <position position="252"/>
    </location>
    <ligand>
        <name>Mg(2+)</name>
        <dbReference type="ChEBI" id="CHEBI:18420"/>
    </ligand>
</feature>
<keyword evidence="9 10" id="KW-0342">GTP-binding</keyword>
<dbReference type="Gene3D" id="3.40.50.300">
    <property type="entry name" value="P-loop containing nucleotide triphosphate hydrolases"/>
    <property type="match status" value="1"/>
</dbReference>
<feature type="binding site" evidence="10">
    <location>
        <position position="231"/>
    </location>
    <ligand>
        <name>Mg(2+)</name>
        <dbReference type="ChEBI" id="CHEBI:18420"/>
    </ligand>
</feature>
<comment type="subcellular location">
    <subcellularLocation>
        <location evidence="10">Cytoplasm</location>
    </subcellularLocation>
</comment>
<feature type="binding site" evidence="10">
    <location>
        <begin position="271"/>
        <end position="274"/>
    </location>
    <ligand>
        <name>GTP</name>
        <dbReference type="ChEBI" id="CHEBI:37565"/>
    </ligand>
</feature>
<keyword evidence="5 10" id="KW-0547">Nucleotide-binding</keyword>
<accession>A0A1U7NEU2</accession>
<dbReference type="RefSeq" id="WP_075820269.1">
    <property type="nucleotide sequence ID" value="NZ_CAJUTZ010000031.1"/>
</dbReference>
<comment type="cofactor">
    <cofactor evidence="10">
        <name>K(+)</name>
        <dbReference type="ChEBI" id="CHEBI:29103"/>
    </cofactor>
    <text evidence="10">Binds 1 potassium ion per subunit.</text>
</comment>
<dbReference type="PANTHER" id="PTHR42714:SF2">
    <property type="entry name" value="TRNA MODIFICATION GTPASE GTPBP3, MITOCHONDRIAL"/>
    <property type="match status" value="1"/>
</dbReference>
<dbReference type="Pfam" id="PF01926">
    <property type="entry name" value="MMR_HSR1"/>
    <property type="match status" value="1"/>
</dbReference>
<dbReference type="GO" id="GO:0005829">
    <property type="term" value="C:cytosol"/>
    <property type="evidence" value="ECO:0007669"/>
    <property type="project" value="TreeGrafter"/>
</dbReference>
<keyword evidence="14" id="KW-1185">Reference proteome</keyword>
<evidence type="ECO:0000256" key="6">
    <source>
        <dbReference type="ARBA" id="ARBA00022801"/>
    </source>
</evidence>
<keyword evidence="7 10" id="KW-0460">Magnesium</keyword>
<sequence>MFNDTIAAISTPLAAGAVSIIRLSGDEAISIANKIFSRDLQKQTSHTIAHGFIQEDGTPIDEVLVSVFKAPKSYTCEDVVEINAHGGPFITRKILELTLKAGARLAKPGEFTQRAFLNGRIDLSQAEAVEQMVEASNTAQAKSAITQIRGSVSRILEPMIERLLNIIASIEVNIDYPEYDDVEVMTHENLLPEAKVLLNEVNQLLALSKRSQQLNQGIETVIVGKPNVGKSSLLNSLLDEEKAIVTDIPGTTRDIVEGQIQVGSVVLRLSDTAGIRESEDLVEQIGIRKSQSLLERAQLVLLVLDGSRPLEAEDRELLDATQNSNRIILVNKQDLKTEIEFDETLEYIPVSAANHDLSKLIDELERRFEIMDTPYEQSLGSERQIGLLENARNDIMRAIEAMEAEIEPDLIEIDLKEGHRHLKEILGEVHQDDLLEALFSNFCLGK</sequence>
<dbReference type="HAMAP" id="MF_00379">
    <property type="entry name" value="GTPase_MnmE"/>
    <property type="match status" value="1"/>
</dbReference>
<evidence type="ECO:0000256" key="3">
    <source>
        <dbReference type="ARBA" id="ARBA00022694"/>
    </source>
</evidence>
<feature type="binding site" evidence="10">
    <location>
        <position position="246"/>
    </location>
    <ligand>
        <name>K(+)</name>
        <dbReference type="ChEBI" id="CHEBI:29103"/>
    </ligand>
</feature>
<feature type="binding site" evidence="10">
    <location>
        <begin position="246"/>
        <end position="252"/>
    </location>
    <ligand>
        <name>GTP</name>
        <dbReference type="ChEBI" id="CHEBI:37565"/>
    </ligand>
</feature>
<dbReference type="FunFam" id="3.30.1360.120:FF:000003">
    <property type="entry name" value="tRNA modification GTPase MnmE"/>
    <property type="match status" value="1"/>
</dbReference>
<evidence type="ECO:0000256" key="8">
    <source>
        <dbReference type="ARBA" id="ARBA00022958"/>
    </source>
</evidence>
<feature type="binding site" evidence="10">
    <location>
        <position position="227"/>
    </location>
    <ligand>
        <name>K(+)</name>
        <dbReference type="ChEBI" id="CHEBI:29103"/>
    </ligand>
</feature>
<feature type="binding site" evidence="10">
    <location>
        <position position="22"/>
    </location>
    <ligand>
        <name>(6S)-5-formyl-5,6,7,8-tetrahydrofolate</name>
        <dbReference type="ChEBI" id="CHEBI:57457"/>
    </ligand>
</feature>
<dbReference type="InterPro" id="IPR027266">
    <property type="entry name" value="TrmE/GcvT-like"/>
</dbReference>
<dbReference type="Gene3D" id="3.30.1360.120">
    <property type="entry name" value="Probable tRNA modification gtpase trme, domain 1"/>
    <property type="match status" value="1"/>
</dbReference>
<dbReference type="PROSITE" id="PS51709">
    <property type="entry name" value="G_TRME"/>
    <property type="match status" value="1"/>
</dbReference>
<protein>
    <recommendedName>
        <fullName evidence="10">tRNA modification GTPase MnmE</fullName>
        <ecNumber evidence="10">3.6.-.-</ecNumber>
    </recommendedName>
</protein>
<feature type="domain" description="TrmE-type G" evidence="12">
    <location>
        <begin position="217"/>
        <end position="369"/>
    </location>
</feature>
<keyword evidence="3 10" id="KW-0819">tRNA processing</keyword>
<dbReference type="InterPro" id="IPR006073">
    <property type="entry name" value="GTP-bd"/>
</dbReference>
<feature type="binding site" evidence="10">
    <location>
        <position position="120"/>
    </location>
    <ligand>
        <name>(6S)-5-formyl-5,6,7,8-tetrahydrofolate</name>
        <dbReference type="ChEBI" id="CHEBI:57457"/>
    </ligand>
</feature>
<dbReference type="GO" id="GO:0003924">
    <property type="term" value="F:GTPase activity"/>
    <property type="evidence" value="ECO:0007669"/>
    <property type="project" value="UniProtKB-UniRule"/>
</dbReference>
<dbReference type="NCBIfam" id="TIGR00450">
    <property type="entry name" value="mnmE_trmE_thdF"/>
    <property type="match status" value="1"/>
</dbReference>
<evidence type="ECO:0000313" key="13">
    <source>
        <dbReference type="EMBL" id="OLU38239.1"/>
    </source>
</evidence>
<feature type="binding site" evidence="10">
    <location>
        <position position="248"/>
    </location>
    <ligand>
        <name>K(+)</name>
        <dbReference type="ChEBI" id="CHEBI:29103"/>
    </ligand>
</feature>
<evidence type="ECO:0000256" key="2">
    <source>
        <dbReference type="ARBA" id="ARBA00022490"/>
    </source>
</evidence>
<evidence type="ECO:0000313" key="14">
    <source>
        <dbReference type="Proteomes" id="UP000186341"/>
    </source>
</evidence>
<feature type="binding site" evidence="10">
    <location>
        <position position="81"/>
    </location>
    <ligand>
        <name>(6S)-5-formyl-5,6,7,8-tetrahydrofolate</name>
        <dbReference type="ChEBI" id="CHEBI:57457"/>
    </ligand>
</feature>
<dbReference type="GeneID" id="82203252"/>
<comment type="caution">
    <text evidence="10">Lacks conserved residue(s) required for the propagation of feature annotation.</text>
</comment>
<evidence type="ECO:0000256" key="11">
    <source>
        <dbReference type="RuleBase" id="RU003313"/>
    </source>
</evidence>
<keyword evidence="2 10" id="KW-0963">Cytoplasm</keyword>
<proteinExistence type="inferred from homology"/>
<dbReference type="AlphaFoldDB" id="A0A1U7NEU2"/>
<dbReference type="InterPro" id="IPR005225">
    <property type="entry name" value="Small_GTP-bd"/>
</dbReference>
<dbReference type="SUPFAM" id="SSF52540">
    <property type="entry name" value="P-loop containing nucleoside triphosphate hydrolases"/>
    <property type="match status" value="1"/>
</dbReference>
<name>A0A1U7NEU2_9FIRM</name>
<dbReference type="Pfam" id="PF10396">
    <property type="entry name" value="TrmE_N"/>
    <property type="match status" value="1"/>
</dbReference>
<dbReference type="FunFam" id="3.40.50.300:FF:001376">
    <property type="entry name" value="tRNA modification GTPase MnmE"/>
    <property type="match status" value="1"/>
</dbReference>
<dbReference type="InterPro" id="IPR018948">
    <property type="entry name" value="GTP-bd_TrmE_N"/>
</dbReference>
<feature type="binding site" evidence="10">
    <location>
        <position position="446"/>
    </location>
    <ligand>
        <name>(6S)-5-formyl-5,6,7,8-tetrahydrofolate</name>
        <dbReference type="ChEBI" id="CHEBI:57457"/>
    </ligand>
</feature>
<evidence type="ECO:0000256" key="9">
    <source>
        <dbReference type="ARBA" id="ARBA00023134"/>
    </source>
</evidence>
<dbReference type="Gene3D" id="1.20.120.430">
    <property type="entry name" value="tRNA modification GTPase MnmE domain 2"/>
    <property type="match status" value="1"/>
</dbReference>
<comment type="function">
    <text evidence="10">Exhibits a very high intrinsic GTPase hydrolysis rate. Involved in the addition of a carboxymethylaminomethyl (cmnm) group at the wobble position (U34) of certain tRNAs, forming tRNA-cmnm(5)s(2)U34.</text>
</comment>
<comment type="subunit">
    <text evidence="10">Homodimer. Heterotetramer of two MnmE and two MnmG subunits.</text>
</comment>
<dbReference type="GO" id="GO:0005525">
    <property type="term" value="F:GTP binding"/>
    <property type="evidence" value="ECO:0007669"/>
    <property type="project" value="UniProtKB-UniRule"/>
</dbReference>
<reference evidence="13 14" key="1">
    <citation type="submission" date="2016-11" db="EMBL/GenBank/DDBJ databases">
        <title>Description of two novel members of the family Erysipelotrichaceae: Ileibacterium lipovorans gen. nov., sp. nov. and Dubosiella newyorkensis, gen. nov., sp. nov.</title>
        <authorList>
            <person name="Cox L.M."/>
            <person name="Sohn J."/>
            <person name="Tyrrell K.L."/>
            <person name="Citron D.M."/>
            <person name="Lawson P.A."/>
            <person name="Patel N.B."/>
            <person name="Iizumi T."/>
            <person name="Perez-Perez G.I."/>
            <person name="Goldstein E.J."/>
            <person name="Blaser M.J."/>
        </authorList>
    </citation>
    <scope>NUCLEOTIDE SEQUENCE [LARGE SCALE GENOMIC DNA]</scope>
    <source>
        <strain evidence="13 14">NYU-BL-A3</strain>
    </source>
</reference>
<comment type="caution">
    <text evidence="13">The sequence shown here is derived from an EMBL/GenBank/DDBJ whole genome shotgun (WGS) entry which is preliminary data.</text>
</comment>
<dbReference type="EC" id="3.6.-.-" evidence="10"/>
<keyword evidence="8 10" id="KW-0630">Potassium</keyword>
<dbReference type="GO" id="GO:0042802">
    <property type="term" value="F:identical protein binding"/>
    <property type="evidence" value="ECO:0007669"/>
    <property type="project" value="UniProtKB-ARBA"/>
</dbReference>
<evidence type="ECO:0000256" key="7">
    <source>
        <dbReference type="ARBA" id="ARBA00022842"/>
    </source>
</evidence>
<dbReference type="InterPro" id="IPR025867">
    <property type="entry name" value="MnmE_helical"/>
</dbReference>
<dbReference type="GO" id="GO:0046872">
    <property type="term" value="F:metal ion binding"/>
    <property type="evidence" value="ECO:0007669"/>
    <property type="project" value="UniProtKB-KW"/>
</dbReference>
<dbReference type="NCBIfam" id="TIGR00231">
    <property type="entry name" value="small_GTP"/>
    <property type="match status" value="1"/>
</dbReference>
<comment type="similarity">
    <text evidence="1 10 11">Belongs to the TRAFAC class TrmE-Era-EngA-EngB-Septin-like GTPase superfamily. TrmE GTPase family.</text>
</comment>
<dbReference type="InterPro" id="IPR004520">
    <property type="entry name" value="GTPase_MnmE"/>
</dbReference>
<evidence type="ECO:0000256" key="10">
    <source>
        <dbReference type="HAMAP-Rule" id="MF_00379"/>
    </source>
</evidence>
<dbReference type="Pfam" id="PF12631">
    <property type="entry name" value="MnmE_helical"/>
    <property type="match status" value="1"/>
</dbReference>
<dbReference type="CDD" id="cd04164">
    <property type="entry name" value="trmE"/>
    <property type="match status" value="1"/>
</dbReference>
<dbReference type="OrthoDB" id="9805918at2"/>
<gene>
    <name evidence="10" type="primary">mnmE</name>
    <name evidence="10" type="synonym">trmE</name>
    <name evidence="13" type="ORF">BO222_08750</name>
</gene>
<evidence type="ECO:0000256" key="4">
    <source>
        <dbReference type="ARBA" id="ARBA00022723"/>
    </source>
</evidence>
<dbReference type="Proteomes" id="UP000186341">
    <property type="component" value="Unassembled WGS sequence"/>
</dbReference>
<dbReference type="GO" id="GO:0030488">
    <property type="term" value="P:tRNA methylation"/>
    <property type="evidence" value="ECO:0007669"/>
    <property type="project" value="TreeGrafter"/>
</dbReference>
<evidence type="ECO:0000256" key="1">
    <source>
        <dbReference type="ARBA" id="ARBA00011043"/>
    </source>
</evidence>